<dbReference type="EMBL" id="JABTEG010000002">
    <property type="protein sequence ID" value="KAG4305901.1"/>
    <property type="molecule type" value="Genomic_DNA"/>
</dbReference>
<organism evidence="1 2">
    <name type="scientific">Pneumocystis oryctolagi</name>
    <dbReference type="NCBI Taxonomy" id="42067"/>
    <lineage>
        <taxon>Eukaryota</taxon>
        <taxon>Fungi</taxon>
        <taxon>Dikarya</taxon>
        <taxon>Ascomycota</taxon>
        <taxon>Taphrinomycotina</taxon>
        <taxon>Pneumocystomycetes</taxon>
        <taxon>Pneumocystaceae</taxon>
        <taxon>Pneumocystis</taxon>
    </lineage>
</organism>
<dbReference type="Proteomes" id="UP000768646">
    <property type="component" value="Unassembled WGS sequence"/>
</dbReference>
<reference evidence="1 2" key="1">
    <citation type="journal article" date="2021" name="Commun. Biol.">
        <title>Genomic insights into the host specific adaptation of the Pneumocystis genus.</title>
        <authorList>
            <person name="Cisse O.H."/>
            <person name="Ma L."/>
            <person name="Dekker J.P."/>
            <person name="Khil P.P."/>
            <person name="Youn J.-H."/>
            <person name="Brenchley J.M."/>
            <person name="Blair R."/>
            <person name="Pahar B."/>
            <person name="Chabe M."/>
            <person name="Van Rompay K.K.A."/>
            <person name="Keesler R."/>
            <person name="Sukura A."/>
            <person name="Hirsch V."/>
            <person name="Kutty G."/>
            <person name="Liu Y."/>
            <person name="Peng L."/>
            <person name="Chen J."/>
            <person name="Song J."/>
            <person name="Weissenbacher-Lang C."/>
            <person name="Xu J."/>
            <person name="Upham N.S."/>
            <person name="Stajich J.E."/>
            <person name="Cuomo C.A."/>
            <person name="Cushion M.T."/>
            <person name="Kovacs J.A."/>
        </authorList>
    </citation>
    <scope>NUCLEOTIDE SEQUENCE [LARGE SCALE GENOMIC DNA]</scope>
    <source>
        <strain evidence="1 2">RABM</strain>
    </source>
</reference>
<protein>
    <submittedName>
        <fullName evidence="1">Uncharacterized protein</fullName>
    </submittedName>
</protein>
<accession>A0ACB7CE17</accession>
<sequence>MSKIQLNEKDLNPLIDDLMSHIGSIEDVLLQLKSYNLNDLSEIVSKLPVLDKAKFYVTMSYAIYSLIFMNFKLNRVDMKNHAVIKELERVQSYVSKIKEAEAMLSKRTMVLDKQATSRIIAHDLSENTKINENKMLFMKKTDDAKSLLPLKRGVHIRFDVSDTKSSMNTDNESTQINRASIHDTKEDMETNEKHEENTKLSTGFYTKTSEKKHKKHKNKQKKSKGIKD</sequence>
<evidence type="ECO:0000313" key="1">
    <source>
        <dbReference type="EMBL" id="KAG4305901.1"/>
    </source>
</evidence>
<gene>
    <name evidence="1" type="ORF">PORY_000811</name>
</gene>
<name>A0ACB7CE17_9ASCO</name>
<comment type="caution">
    <text evidence="1">The sequence shown here is derived from an EMBL/GenBank/DDBJ whole genome shotgun (WGS) entry which is preliminary data.</text>
</comment>
<keyword evidence="2" id="KW-1185">Reference proteome</keyword>
<proteinExistence type="predicted"/>
<evidence type="ECO:0000313" key="2">
    <source>
        <dbReference type="Proteomes" id="UP000768646"/>
    </source>
</evidence>